<evidence type="ECO:0000259" key="3">
    <source>
        <dbReference type="Pfam" id="PF13460"/>
    </source>
</evidence>
<dbReference type="OrthoDB" id="109735at2"/>
<dbReference type="Gene3D" id="3.40.50.720">
    <property type="entry name" value="NAD(P)-binding Rossmann-like Domain"/>
    <property type="match status" value="1"/>
</dbReference>
<evidence type="ECO:0000313" key="5">
    <source>
        <dbReference type="Proteomes" id="UP000316649"/>
    </source>
</evidence>
<proteinExistence type="predicted"/>
<keyword evidence="1" id="KW-0602">Photosynthesis</keyword>
<dbReference type="EMBL" id="VMNH01000013">
    <property type="protein sequence ID" value="TVO73598.1"/>
    <property type="molecule type" value="Genomic_DNA"/>
</dbReference>
<sequence length="332" mass="36641">MESMKPHLLVIGASGQLGSAILRRIAIEGDIAATAFVRSSSNYQLPSAENISLHTGDLTDFDSVNAACRQKVSHVIATASSIVPRKGDSFGIDDLLFYENIIRACKENHIEHLIYISAFPSPFDDQVPEFVIKRQIEQMIVASGVPYTIFRGAAFMDIYFAVMGSRAVMQGVGHPTLLRGYWLSRLWSSLTSGILEKYGIALLPGNGKTRQSFICIDDVANCMLHAVNQPGLINQIIDLGGPQAISWREVADLYGHLLNKKVMKIPLPIWLLKTLEVIMRKGTPAGANMMSILALLGHYEFTPDMSQLTHQLQIKLTDSRSFIAKKLAETKL</sequence>
<dbReference type="RefSeq" id="WP_144359319.1">
    <property type="nucleotide sequence ID" value="NZ_VMNH01000013.1"/>
</dbReference>
<dbReference type="InterPro" id="IPR036291">
    <property type="entry name" value="NAD(P)-bd_dom_sf"/>
</dbReference>
<protein>
    <submittedName>
        <fullName evidence="4">NAD-dependent epimerase/dehydratase family protein</fullName>
    </submittedName>
</protein>
<evidence type="ECO:0000256" key="1">
    <source>
        <dbReference type="ARBA" id="ARBA00022531"/>
    </source>
</evidence>
<dbReference type="PANTHER" id="PTHR47128:SF2">
    <property type="entry name" value="PROTEIN HIGH CHLOROPHYLL FLUORESCENCE PHENOTYPE 244, CHLOROPLASTIC"/>
    <property type="match status" value="1"/>
</dbReference>
<dbReference type="SUPFAM" id="SSF51735">
    <property type="entry name" value="NAD(P)-binding Rossmann-fold domains"/>
    <property type="match status" value="1"/>
</dbReference>
<dbReference type="Pfam" id="PF13460">
    <property type="entry name" value="NAD_binding_10"/>
    <property type="match status" value="1"/>
</dbReference>
<name>A0A558DRK9_9GAMM</name>
<evidence type="ECO:0000313" key="4">
    <source>
        <dbReference type="EMBL" id="TVO73598.1"/>
    </source>
</evidence>
<accession>A0A558DRK9</accession>
<organism evidence="4 5">
    <name type="scientific">Sedimenticola selenatireducens</name>
    <dbReference type="NCBI Taxonomy" id="191960"/>
    <lineage>
        <taxon>Bacteria</taxon>
        <taxon>Pseudomonadati</taxon>
        <taxon>Pseudomonadota</taxon>
        <taxon>Gammaproteobacteria</taxon>
        <taxon>Chromatiales</taxon>
        <taxon>Sedimenticolaceae</taxon>
        <taxon>Sedimenticola</taxon>
    </lineage>
</organism>
<dbReference type="GO" id="GO:0015979">
    <property type="term" value="P:photosynthesis"/>
    <property type="evidence" value="ECO:0007669"/>
    <property type="project" value="UniProtKB-KW"/>
</dbReference>
<dbReference type="Proteomes" id="UP000316649">
    <property type="component" value="Unassembled WGS sequence"/>
</dbReference>
<keyword evidence="5" id="KW-1185">Reference proteome</keyword>
<dbReference type="AlphaFoldDB" id="A0A558DRK9"/>
<dbReference type="InterPro" id="IPR044256">
    <property type="entry name" value="HCF244-like"/>
</dbReference>
<dbReference type="PANTHER" id="PTHR47128">
    <property type="match status" value="1"/>
</dbReference>
<comment type="caution">
    <text evidence="4">The sequence shown here is derived from an EMBL/GenBank/DDBJ whole genome shotgun (WGS) entry which is preliminary data.</text>
</comment>
<reference evidence="4 5" key="1">
    <citation type="submission" date="2019-07" db="EMBL/GenBank/DDBJ databases">
        <title>The pathways for chlorine oxyanion respiration interact through the shared metabolite chlorate.</title>
        <authorList>
            <person name="Barnum T.P."/>
            <person name="Cheng Y."/>
            <person name="Hill K.A."/>
            <person name="Lucas L.N."/>
            <person name="Carlson H.K."/>
            <person name="Coates J.D."/>
        </authorList>
    </citation>
    <scope>NUCLEOTIDE SEQUENCE [LARGE SCALE GENOMIC DNA]</scope>
    <source>
        <strain evidence="4 5">BK-1</strain>
    </source>
</reference>
<dbReference type="InterPro" id="IPR016040">
    <property type="entry name" value="NAD(P)-bd_dom"/>
</dbReference>
<feature type="domain" description="NAD(P)-binding" evidence="3">
    <location>
        <begin position="12"/>
        <end position="157"/>
    </location>
</feature>
<evidence type="ECO:0000256" key="2">
    <source>
        <dbReference type="ARBA" id="ARBA00023276"/>
    </source>
</evidence>
<keyword evidence="2" id="KW-0604">Photosystem II</keyword>
<gene>
    <name evidence="4" type="ORF">FHP88_12075</name>
</gene>
<dbReference type="GO" id="GO:0009523">
    <property type="term" value="C:photosystem II"/>
    <property type="evidence" value="ECO:0007669"/>
    <property type="project" value="UniProtKB-KW"/>
</dbReference>